<feature type="chain" id="PRO_5046307524" evidence="2">
    <location>
        <begin position="27"/>
        <end position="327"/>
    </location>
</feature>
<proteinExistence type="inferred from homology"/>
<keyword evidence="2" id="KW-0732">Signal</keyword>
<dbReference type="SUPFAM" id="SSF53850">
    <property type="entry name" value="Periplasmic binding protein-like II"/>
    <property type="match status" value="1"/>
</dbReference>
<comment type="similarity">
    <text evidence="1">Belongs to the UPF0065 (bug) family.</text>
</comment>
<gene>
    <name evidence="3" type="ORF">GXW71_22640</name>
</gene>
<comment type="caution">
    <text evidence="3">The sequence shown here is derived from an EMBL/GenBank/DDBJ whole genome shotgun (WGS) entry which is preliminary data.</text>
</comment>
<reference evidence="4" key="1">
    <citation type="journal article" date="2021" name="Syst. Appl. Microbiol.">
        <title>Roseomonas hellenica sp. nov., isolated from roots of wild-growing Alkanna tinctoria.</title>
        <authorList>
            <person name="Rat A."/>
            <person name="Naranjo H.D."/>
            <person name="Lebbe L."/>
            <person name="Cnockaert M."/>
            <person name="Krigas N."/>
            <person name="Grigoriadou K."/>
            <person name="Maloupa E."/>
            <person name="Willems A."/>
        </authorList>
    </citation>
    <scope>NUCLEOTIDE SEQUENCE [LARGE SCALE GENOMIC DNA]</scope>
    <source>
        <strain evidence="4">LMG 31523</strain>
    </source>
</reference>
<dbReference type="Pfam" id="PF03401">
    <property type="entry name" value="TctC"/>
    <property type="match status" value="1"/>
</dbReference>
<dbReference type="PANTHER" id="PTHR42928:SF5">
    <property type="entry name" value="BLR1237 PROTEIN"/>
    <property type="match status" value="1"/>
</dbReference>
<name>A0ABS5F3P1_9PROT</name>
<dbReference type="Gene3D" id="3.40.190.150">
    <property type="entry name" value="Bordetella uptake gene, domain 1"/>
    <property type="match status" value="1"/>
</dbReference>
<sequence>MMTLRRRAFHGLAAASLLGTGSAARAQERWPARPISFIVTYAPGGSADLLARALAPGMAEFLGQPVVVENRAGAGGNVGSAILARAAPDGYTIGMGATGSHAINKALFGARLPYDPEASFTPISLIQQQPNLVLLGNAVPARGVAEFVAWAKTQVGVQFGTSGVGSSPHLTGAMIGDAFGIAMEHVPYRSGGEALTALAAGQVPVVIDNIITAAQFALDGRARALAVSSAARSALLPAVPSFAESGAPGFDLVSWQALFGPAGLPAPIATRLGEALRHALRTPTVDRLLREGGAEPIGGTPEALAAFLAAEIPKWARLVRLSGAAIN</sequence>
<evidence type="ECO:0000313" key="3">
    <source>
        <dbReference type="EMBL" id="MBR0667175.1"/>
    </source>
</evidence>
<dbReference type="RefSeq" id="WP_211854955.1">
    <property type="nucleotide sequence ID" value="NZ_JAAGBB010000031.1"/>
</dbReference>
<dbReference type="InterPro" id="IPR005064">
    <property type="entry name" value="BUG"/>
</dbReference>
<dbReference type="Gene3D" id="3.40.190.10">
    <property type="entry name" value="Periplasmic binding protein-like II"/>
    <property type="match status" value="1"/>
</dbReference>
<evidence type="ECO:0000313" key="4">
    <source>
        <dbReference type="Proteomes" id="UP001196870"/>
    </source>
</evidence>
<dbReference type="InterPro" id="IPR042100">
    <property type="entry name" value="Bug_dom1"/>
</dbReference>
<evidence type="ECO:0000256" key="2">
    <source>
        <dbReference type="SAM" id="SignalP"/>
    </source>
</evidence>
<keyword evidence="4" id="KW-1185">Reference proteome</keyword>
<dbReference type="PANTHER" id="PTHR42928">
    <property type="entry name" value="TRICARBOXYLATE-BINDING PROTEIN"/>
    <property type="match status" value="1"/>
</dbReference>
<dbReference type="Proteomes" id="UP001196870">
    <property type="component" value="Unassembled WGS sequence"/>
</dbReference>
<feature type="signal peptide" evidence="2">
    <location>
        <begin position="1"/>
        <end position="26"/>
    </location>
</feature>
<dbReference type="PIRSF" id="PIRSF017082">
    <property type="entry name" value="YflP"/>
    <property type="match status" value="1"/>
</dbReference>
<dbReference type="EMBL" id="JAAGBB010000031">
    <property type="protein sequence ID" value="MBR0667175.1"/>
    <property type="molecule type" value="Genomic_DNA"/>
</dbReference>
<accession>A0ABS5F3P1</accession>
<protein>
    <submittedName>
        <fullName evidence="3">Tripartite tricarboxylate transporter substrate binding protein</fullName>
    </submittedName>
</protein>
<organism evidence="3 4">
    <name type="scientific">Plastoroseomonas hellenica</name>
    <dbReference type="NCBI Taxonomy" id="2687306"/>
    <lineage>
        <taxon>Bacteria</taxon>
        <taxon>Pseudomonadati</taxon>
        <taxon>Pseudomonadota</taxon>
        <taxon>Alphaproteobacteria</taxon>
        <taxon>Acetobacterales</taxon>
        <taxon>Acetobacteraceae</taxon>
        <taxon>Plastoroseomonas</taxon>
    </lineage>
</organism>
<evidence type="ECO:0000256" key="1">
    <source>
        <dbReference type="ARBA" id="ARBA00006987"/>
    </source>
</evidence>